<evidence type="ECO:0000313" key="3">
    <source>
        <dbReference type="Proteomes" id="UP001321047"/>
    </source>
</evidence>
<protein>
    <submittedName>
        <fullName evidence="2">Uncharacterized protein</fullName>
    </submittedName>
</protein>
<keyword evidence="1" id="KW-0472">Membrane</keyword>
<keyword evidence="3" id="KW-1185">Reference proteome</keyword>
<organism evidence="2 3">
    <name type="scientific">Natronosalvus hydrolyticus</name>
    <dbReference type="NCBI Taxonomy" id="2979988"/>
    <lineage>
        <taxon>Archaea</taxon>
        <taxon>Methanobacteriati</taxon>
        <taxon>Methanobacteriota</taxon>
        <taxon>Stenosarchaea group</taxon>
        <taxon>Halobacteria</taxon>
        <taxon>Halobacteriales</taxon>
        <taxon>Natrialbaceae</taxon>
        <taxon>Natronosalvus</taxon>
    </lineage>
</organism>
<keyword evidence="1" id="KW-0812">Transmembrane</keyword>
<feature type="transmembrane region" description="Helical" evidence="1">
    <location>
        <begin position="14"/>
        <end position="34"/>
    </location>
</feature>
<sequence>MLESQEIGVLGRNLGVYAIGVVLAIVGALGLVEILSVSMPVAILAFVGGIGLVLFVHEYLGGPF</sequence>
<proteinExistence type="predicted"/>
<evidence type="ECO:0000313" key="2">
    <source>
        <dbReference type="EMBL" id="MCU4752782.1"/>
    </source>
</evidence>
<dbReference type="AlphaFoldDB" id="A0AAP2Z8R0"/>
<comment type="caution">
    <text evidence="2">The sequence shown here is derived from an EMBL/GenBank/DDBJ whole genome shotgun (WGS) entry which is preliminary data.</text>
</comment>
<evidence type="ECO:0000256" key="1">
    <source>
        <dbReference type="SAM" id="Phobius"/>
    </source>
</evidence>
<reference evidence="2 3" key="1">
    <citation type="submission" date="2022-09" db="EMBL/GenBank/DDBJ databases">
        <title>Enrichment on poylsaccharides allowed isolation of novel metabolic and taxonomic groups of Haloarchaea.</title>
        <authorList>
            <person name="Sorokin D.Y."/>
            <person name="Elcheninov A.G."/>
            <person name="Khizhniak T.V."/>
            <person name="Kolganova T.V."/>
            <person name="Kublanov I.V."/>
        </authorList>
    </citation>
    <scope>NUCLEOTIDE SEQUENCE [LARGE SCALE GENOMIC DNA]</scope>
    <source>
        <strain evidence="2 3">AArc-curdl1</strain>
    </source>
</reference>
<dbReference type="EMBL" id="JAOPJZ010000010">
    <property type="protein sequence ID" value="MCU4752782.1"/>
    <property type="molecule type" value="Genomic_DNA"/>
</dbReference>
<dbReference type="RefSeq" id="WP_342809113.1">
    <property type="nucleotide sequence ID" value="NZ_JAOPJZ010000010.1"/>
</dbReference>
<accession>A0AAP2Z8R0</accession>
<gene>
    <name evidence="2" type="ORF">OB919_12485</name>
</gene>
<name>A0AAP2Z8R0_9EURY</name>
<feature type="transmembrane region" description="Helical" evidence="1">
    <location>
        <begin position="41"/>
        <end position="60"/>
    </location>
</feature>
<keyword evidence="1" id="KW-1133">Transmembrane helix</keyword>
<dbReference type="Proteomes" id="UP001321047">
    <property type="component" value="Unassembled WGS sequence"/>
</dbReference>